<organism evidence="8 9">
    <name type="scientific">Campylobacter magnus</name>
    <dbReference type="NCBI Taxonomy" id="3026462"/>
    <lineage>
        <taxon>Bacteria</taxon>
        <taxon>Pseudomonadati</taxon>
        <taxon>Campylobacterota</taxon>
        <taxon>Epsilonproteobacteria</taxon>
        <taxon>Campylobacterales</taxon>
        <taxon>Campylobacteraceae</taxon>
        <taxon>Campylobacter</taxon>
    </lineage>
</organism>
<evidence type="ECO:0000313" key="8">
    <source>
        <dbReference type="EMBL" id="MDO2410008.1"/>
    </source>
</evidence>
<dbReference type="InterPro" id="IPR047695">
    <property type="entry name" value="T4SS_VirB10/PtlG"/>
</dbReference>
<evidence type="ECO:0000256" key="1">
    <source>
        <dbReference type="ARBA" id="ARBA00004162"/>
    </source>
</evidence>
<evidence type="ECO:0000256" key="6">
    <source>
        <dbReference type="ARBA" id="ARBA00023136"/>
    </source>
</evidence>
<dbReference type="InterPro" id="IPR042217">
    <property type="entry name" value="T4SS_VirB10/TrbI"/>
</dbReference>
<evidence type="ECO:0000256" key="2">
    <source>
        <dbReference type="ARBA" id="ARBA00010265"/>
    </source>
</evidence>
<dbReference type="Pfam" id="PF03743">
    <property type="entry name" value="TrbI"/>
    <property type="match status" value="1"/>
</dbReference>
<proteinExistence type="inferred from homology"/>
<evidence type="ECO:0000313" key="9">
    <source>
        <dbReference type="Proteomes" id="UP001171111"/>
    </source>
</evidence>
<dbReference type="RefSeq" id="WP_302244783.1">
    <property type="nucleotide sequence ID" value="NZ_JAULJQ010000010.1"/>
</dbReference>
<keyword evidence="9" id="KW-1185">Reference proteome</keyword>
<evidence type="ECO:0000256" key="5">
    <source>
        <dbReference type="ARBA" id="ARBA00022989"/>
    </source>
</evidence>
<dbReference type="Gene3D" id="2.40.128.260">
    <property type="entry name" value="Type IV secretion system, VirB10/TraB/TrbI"/>
    <property type="match status" value="2"/>
</dbReference>
<keyword evidence="3" id="KW-1003">Cell membrane</keyword>
<reference evidence="8 9" key="1">
    <citation type="submission" date="2023-06" db="EMBL/GenBank/DDBJ databases">
        <title>Campylobacter magnum sp. nov., isolated from cecal contents of domestic pigs (Sus scrofa domesticus).</title>
        <authorList>
            <person name="Papic B."/>
            <person name="Gruntar I."/>
        </authorList>
    </citation>
    <scope>NUCLEOTIDE SEQUENCE [LARGE SCALE GENOMIC DNA]</scope>
    <source>
        <strain evidence="9">34484-21</strain>
    </source>
</reference>
<name>A0ABT8TB91_9BACT</name>
<keyword evidence="4 7" id="KW-0812">Transmembrane</keyword>
<evidence type="ECO:0000256" key="4">
    <source>
        <dbReference type="ARBA" id="ARBA00022692"/>
    </source>
</evidence>
<comment type="subcellular location">
    <subcellularLocation>
        <location evidence="1">Cell membrane</location>
        <topology evidence="1">Single-pass membrane protein</topology>
    </subcellularLocation>
</comment>
<dbReference type="Proteomes" id="UP001171111">
    <property type="component" value="Unassembled WGS sequence"/>
</dbReference>
<dbReference type="NCBIfam" id="NF038091">
    <property type="entry name" value="T4SS_VirB10"/>
    <property type="match status" value="1"/>
</dbReference>
<feature type="transmembrane region" description="Helical" evidence="7">
    <location>
        <begin position="25"/>
        <end position="44"/>
    </location>
</feature>
<dbReference type="InterPro" id="IPR005498">
    <property type="entry name" value="T4SS_VirB10/TraB/TrbI"/>
</dbReference>
<gene>
    <name evidence="8" type="primary">virB10</name>
    <name evidence="8" type="ORF">Q2362_07915</name>
</gene>
<comment type="similarity">
    <text evidence="2">Belongs to the TrbI/VirB10 family.</text>
</comment>
<keyword evidence="6 7" id="KW-0472">Membrane</keyword>
<protein>
    <submittedName>
        <fullName evidence="8">Type IV secretion system protein VirB10</fullName>
    </submittedName>
</protein>
<dbReference type="CDD" id="cd16429">
    <property type="entry name" value="VirB10"/>
    <property type="match status" value="1"/>
</dbReference>
<evidence type="ECO:0000256" key="7">
    <source>
        <dbReference type="SAM" id="Phobius"/>
    </source>
</evidence>
<keyword evidence="5 7" id="KW-1133">Transmembrane helix</keyword>
<dbReference type="EMBL" id="JAULJQ010000010">
    <property type="protein sequence ID" value="MDO2410008.1"/>
    <property type="molecule type" value="Genomic_DNA"/>
</dbReference>
<accession>A0ABT8TB91</accession>
<comment type="caution">
    <text evidence="8">The sequence shown here is derived from an EMBL/GenBank/DDBJ whole genome shotgun (WGS) entry which is preliminary data.</text>
</comment>
<evidence type="ECO:0000256" key="3">
    <source>
        <dbReference type="ARBA" id="ARBA00022475"/>
    </source>
</evidence>
<sequence>MEQDKNISQEIPEIAENNAKSNKNIAVIGFCAVLVIMLVAAIYFKMSKSKNEFKTETSEIGTKLNTASLEFKEEKPSFNELILNKPEIKQQEEEPFTVSLSAPIFEAKVYKSASLAIVANTGNNDEGSGRKKPIDFTDSSQYRFDENGNMVARTEGDSDNVEGYDTGAFVAKSAKLSGFDANLLLPKGTFIGCSLNTRLISSIKGGISCTVSEDVYSANGATLLIEKGSKMTGFFNSGVKDGLNRIFVVWNEIRTPNNINIPISSGATDKLGGSGIEGWVDNHWFERFGSAILLSVVDDAFNFLANGARRSQNNTDYTEQTRENARDMADTALKKFIDIEPTLYKNQGDLVAVYVNRDIDFSKVYRLKKAEQ</sequence>